<feature type="region of interest" description="Disordered" evidence="1">
    <location>
        <begin position="37"/>
        <end position="81"/>
    </location>
</feature>
<organism evidence="2 3">
    <name type="scientific">Marasmiellus scandens</name>
    <dbReference type="NCBI Taxonomy" id="2682957"/>
    <lineage>
        <taxon>Eukaryota</taxon>
        <taxon>Fungi</taxon>
        <taxon>Dikarya</taxon>
        <taxon>Basidiomycota</taxon>
        <taxon>Agaricomycotina</taxon>
        <taxon>Agaricomycetes</taxon>
        <taxon>Agaricomycetidae</taxon>
        <taxon>Agaricales</taxon>
        <taxon>Marasmiineae</taxon>
        <taxon>Omphalotaceae</taxon>
        <taxon>Marasmiellus</taxon>
    </lineage>
</organism>
<name>A0ABR1J547_9AGAR</name>
<sequence length="111" mass="11828">MSRNSPLWPGGSFPTKLGQISSSSWARNAVINVPLARKSGASPRIPQTPQKPKRSGFSLPRKTDDNIVSKDTKRQRIDDTGNWLASGSTVQLGVLGKTEASEKGASGSLHS</sequence>
<protein>
    <submittedName>
        <fullName evidence="2">Uncharacterized protein</fullName>
    </submittedName>
</protein>
<feature type="non-terminal residue" evidence="2">
    <location>
        <position position="111"/>
    </location>
</feature>
<evidence type="ECO:0000256" key="1">
    <source>
        <dbReference type="SAM" id="MobiDB-lite"/>
    </source>
</evidence>
<reference evidence="2 3" key="1">
    <citation type="submission" date="2024-01" db="EMBL/GenBank/DDBJ databases">
        <title>A draft genome for the cacao thread blight pathogen Marasmiellus scandens.</title>
        <authorList>
            <person name="Baruah I.K."/>
            <person name="Leung J."/>
            <person name="Bukari Y."/>
            <person name="Amoako-Attah I."/>
            <person name="Meinhardt L.W."/>
            <person name="Bailey B.A."/>
            <person name="Cohen S.P."/>
        </authorList>
    </citation>
    <scope>NUCLEOTIDE SEQUENCE [LARGE SCALE GENOMIC DNA]</scope>
    <source>
        <strain evidence="2 3">GH-19</strain>
    </source>
</reference>
<keyword evidence="3" id="KW-1185">Reference proteome</keyword>
<gene>
    <name evidence="2" type="ORF">VKT23_012823</name>
</gene>
<dbReference type="EMBL" id="JBANRG010000033">
    <property type="protein sequence ID" value="KAK7450514.1"/>
    <property type="molecule type" value="Genomic_DNA"/>
</dbReference>
<evidence type="ECO:0000313" key="2">
    <source>
        <dbReference type="EMBL" id="KAK7450514.1"/>
    </source>
</evidence>
<evidence type="ECO:0000313" key="3">
    <source>
        <dbReference type="Proteomes" id="UP001498398"/>
    </source>
</evidence>
<accession>A0ABR1J547</accession>
<feature type="compositionally biased region" description="Basic and acidic residues" evidence="1">
    <location>
        <begin position="61"/>
        <end position="79"/>
    </location>
</feature>
<proteinExistence type="predicted"/>
<comment type="caution">
    <text evidence="2">The sequence shown here is derived from an EMBL/GenBank/DDBJ whole genome shotgun (WGS) entry which is preliminary data.</text>
</comment>
<dbReference type="Proteomes" id="UP001498398">
    <property type="component" value="Unassembled WGS sequence"/>
</dbReference>